<accession>A0ABS2IUY0</accession>
<evidence type="ECO:0000313" key="2">
    <source>
        <dbReference type="EMBL" id="MBM7078073.1"/>
    </source>
</evidence>
<comment type="caution">
    <text evidence="2">The sequence shown here is derived from an EMBL/GenBank/DDBJ whole genome shotgun (WGS) entry which is preliminary data.</text>
</comment>
<dbReference type="RefSeq" id="WP_204925955.1">
    <property type="nucleotide sequence ID" value="NZ_JAFEUC010000007.1"/>
</dbReference>
<reference evidence="2 3" key="1">
    <citation type="submission" date="2021-02" db="EMBL/GenBank/DDBJ databases">
        <authorList>
            <person name="Ra J.-S."/>
        </authorList>
    </citation>
    <scope>NUCLEOTIDE SEQUENCE [LARGE SCALE GENOMIC DNA]</scope>
    <source>
        <strain evidence="2 3">MMS20-R1-14</strain>
    </source>
</reference>
<evidence type="ECO:0000313" key="3">
    <source>
        <dbReference type="Proteomes" id="UP001518872"/>
    </source>
</evidence>
<evidence type="ECO:0000259" key="1">
    <source>
        <dbReference type="Pfam" id="PF24390"/>
    </source>
</evidence>
<sequence length="386" mass="43028">MENFYDKERETAALLIDSLRFVSTGKVRTELENEILSGDRYQKPVAFYPIRSLDDFPSVIKAGGIESKPVAFKDFSPTEPLRVAPGSEALAANLLRTIAKAYPEAVMGPDSDLATLRTRRCRSIVLVEDYAGSGDQCLQYLQSWLANRTLRSWHSFGWVRFHVLLHSVAPKAHSFIKLLRPRDLKTFTALEVAPTVDDAGWTAEQMKRVKKLCHRRAANRELALGHKGSGGLLVMQHTVPDNLPMILWQTGGHTADGQPWRPFLPNRSIPPSLGFLASNSYAPPTDYPAAADRLDDGRVTATLAERVGPRQQEKFYVLGACIRGIRQTDRLAAEARASLQGIKRTVRTLQGWGYIDERLRPTDCGRRAFARHAALGSVLRIMSVAR</sequence>
<name>A0ABS2IUY0_9ACTN</name>
<protein>
    <recommendedName>
        <fullName evidence="1">PRTase-CE domain-containing protein</fullName>
    </recommendedName>
</protein>
<keyword evidence="3" id="KW-1185">Reference proteome</keyword>
<dbReference type="InterPro" id="IPR056920">
    <property type="entry name" value="PRTase-CE"/>
</dbReference>
<organism evidence="2 3">
    <name type="scientific">Micromonospora humida</name>
    <dbReference type="NCBI Taxonomy" id="2809018"/>
    <lineage>
        <taxon>Bacteria</taxon>
        <taxon>Bacillati</taxon>
        <taxon>Actinomycetota</taxon>
        <taxon>Actinomycetes</taxon>
        <taxon>Micromonosporales</taxon>
        <taxon>Micromonosporaceae</taxon>
        <taxon>Micromonospora</taxon>
    </lineage>
</organism>
<proteinExistence type="predicted"/>
<dbReference type="EMBL" id="JAFEUC010000007">
    <property type="protein sequence ID" value="MBM7078073.1"/>
    <property type="molecule type" value="Genomic_DNA"/>
</dbReference>
<dbReference type="Proteomes" id="UP001518872">
    <property type="component" value="Unassembled WGS sequence"/>
</dbReference>
<dbReference type="Pfam" id="PF24390">
    <property type="entry name" value="PRTase-CE"/>
    <property type="match status" value="1"/>
</dbReference>
<feature type="domain" description="PRTase-CE" evidence="1">
    <location>
        <begin position="2"/>
        <end position="265"/>
    </location>
</feature>
<gene>
    <name evidence="2" type="ORF">JQX11_17255</name>
</gene>